<gene>
    <name evidence="1" type="ORF">NWE54_27500</name>
</gene>
<name>A0A9E7ZS53_9HYPH</name>
<evidence type="ECO:0000313" key="1">
    <source>
        <dbReference type="EMBL" id="UZF90038.1"/>
    </source>
</evidence>
<accession>A0A9E7ZS53</accession>
<evidence type="ECO:0008006" key="2">
    <source>
        <dbReference type="Google" id="ProtNLM"/>
    </source>
</evidence>
<proteinExistence type="predicted"/>
<dbReference type="AlphaFoldDB" id="A0A9E7ZS53"/>
<protein>
    <recommendedName>
        <fullName evidence="2">Tle cognate immunity protein 4 C-terminal domain-containing protein</fullName>
    </recommendedName>
</protein>
<organism evidence="1">
    <name type="scientific">Bosea sp. NBC_00436</name>
    <dbReference type="NCBI Taxonomy" id="2969620"/>
    <lineage>
        <taxon>Bacteria</taxon>
        <taxon>Pseudomonadati</taxon>
        <taxon>Pseudomonadota</taxon>
        <taxon>Alphaproteobacteria</taxon>
        <taxon>Hyphomicrobiales</taxon>
        <taxon>Boseaceae</taxon>
        <taxon>Bosea</taxon>
    </lineage>
</organism>
<dbReference type="EMBL" id="CP102775">
    <property type="protein sequence ID" value="UZF90038.1"/>
    <property type="molecule type" value="Genomic_DNA"/>
</dbReference>
<keyword evidence="1" id="KW-0614">Plasmid</keyword>
<reference evidence="1" key="1">
    <citation type="submission" date="2022-08" db="EMBL/GenBank/DDBJ databases">
        <title>Complete Genome Sequences of 2 Bosea sp. soil isolates.</title>
        <authorList>
            <person name="Alvarez Arevalo M."/>
            <person name="Sterndorff E.B."/>
            <person name="Faurdal D."/>
            <person name="Joergensen T.S."/>
            <person name="Weber T."/>
        </authorList>
    </citation>
    <scope>NUCLEOTIDE SEQUENCE</scope>
    <source>
        <strain evidence="1">NBC_00436</strain>
        <plasmid evidence="1">pNBC436</plasmid>
    </source>
</reference>
<geneLocation type="plasmid" evidence="1">
    <name>pNBC436</name>
</geneLocation>
<sequence>MVGFISASSAFPALADDAIVPEIRLQKEETNGWSLRSFDFGDDDINFETYVPDTAKVETTGMRELDAAKEIGSVKIIGKIRLANAPIEATIKGYRLTTPASAARVCAYEIEASGYTLRQIRSVSDYSATQAFAVQPAEAPYKSGAFSQCFSRGDKVLTFHVVADLSKAANDGERKEIGKIARNVAGALFTNLVFSNGRVQGYDEYMKRIGIRIGASTIAFTVPDIWKVAINDFRGPLPAELHLQREKDGRTQGLFWLSAQERKDKPNLQEVGPALIRDYFVQQSPDVKPPTLLASSEDKDFKKAGVTSRLFRFSVTKKDGEDGGDLIANVIWHDQKLYVASIWSRLSPSGDPDTFFSRLPGLTAFDLVQASLLQAVTSRQEGSK</sequence>